<reference evidence="2" key="1">
    <citation type="journal article" date="2019" name="Sci. Rep.">
        <title>Draft genome of Tanacetum cinerariifolium, the natural source of mosquito coil.</title>
        <authorList>
            <person name="Yamashiro T."/>
            <person name="Shiraishi A."/>
            <person name="Satake H."/>
            <person name="Nakayama K."/>
        </authorList>
    </citation>
    <scope>NUCLEOTIDE SEQUENCE</scope>
</reference>
<name>A0A699Q8U0_TANCI</name>
<feature type="region of interest" description="Disordered" evidence="1">
    <location>
        <begin position="112"/>
        <end position="131"/>
    </location>
</feature>
<organism evidence="2">
    <name type="scientific">Tanacetum cinerariifolium</name>
    <name type="common">Dalmatian daisy</name>
    <name type="synonym">Chrysanthemum cinerariifolium</name>
    <dbReference type="NCBI Taxonomy" id="118510"/>
    <lineage>
        <taxon>Eukaryota</taxon>
        <taxon>Viridiplantae</taxon>
        <taxon>Streptophyta</taxon>
        <taxon>Embryophyta</taxon>
        <taxon>Tracheophyta</taxon>
        <taxon>Spermatophyta</taxon>
        <taxon>Magnoliopsida</taxon>
        <taxon>eudicotyledons</taxon>
        <taxon>Gunneridae</taxon>
        <taxon>Pentapetalae</taxon>
        <taxon>asterids</taxon>
        <taxon>campanulids</taxon>
        <taxon>Asterales</taxon>
        <taxon>Asteraceae</taxon>
        <taxon>Asteroideae</taxon>
        <taxon>Anthemideae</taxon>
        <taxon>Anthemidinae</taxon>
        <taxon>Tanacetum</taxon>
    </lineage>
</organism>
<dbReference type="AlphaFoldDB" id="A0A699Q8U0"/>
<gene>
    <name evidence="2" type="ORF">Tci_831166</name>
</gene>
<sequence>FSPLHDDPHMEVMQVYDATNELLIPPLQAPIASPTIVPPVLSLFDSRYFIPPKDISPPKDAKTPVESSIPVSPSSSAGSSSPVRLTTPPLDYLSDESIYTELDNSLWIIPRPLGSKPVLEEPNESDAHLWK</sequence>
<comment type="caution">
    <text evidence="2">The sequence shown here is derived from an EMBL/GenBank/DDBJ whole genome shotgun (WGS) entry which is preliminary data.</text>
</comment>
<feature type="region of interest" description="Disordered" evidence="1">
    <location>
        <begin position="54"/>
        <end position="87"/>
    </location>
</feature>
<proteinExistence type="predicted"/>
<protein>
    <submittedName>
        <fullName evidence="2">Uncharacterized protein</fullName>
    </submittedName>
</protein>
<evidence type="ECO:0000256" key="1">
    <source>
        <dbReference type="SAM" id="MobiDB-lite"/>
    </source>
</evidence>
<feature type="non-terminal residue" evidence="2">
    <location>
        <position position="1"/>
    </location>
</feature>
<feature type="compositionally biased region" description="Low complexity" evidence="1">
    <location>
        <begin position="64"/>
        <end position="83"/>
    </location>
</feature>
<accession>A0A699Q8U0</accession>
<dbReference type="EMBL" id="BKCJ010980537">
    <property type="protein sequence ID" value="GFC59196.1"/>
    <property type="molecule type" value="Genomic_DNA"/>
</dbReference>
<evidence type="ECO:0000313" key="2">
    <source>
        <dbReference type="EMBL" id="GFC59196.1"/>
    </source>
</evidence>